<evidence type="ECO:0000313" key="2">
    <source>
        <dbReference type="Proteomes" id="UP000585970"/>
    </source>
</evidence>
<dbReference type="AlphaFoldDB" id="A0A840E5K4"/>
<organism evidence="1 2">
    <name type="scientific">Bartonella fuyuanensis</name>
    <dbReference type="NCBI Taxonomy" id="1460968"/>
    <lineage>
        <taxon>Bacteria</taxon>
        <taxon>Pseudomonadati</taxon>
        <taxon>Pseudomonadota</taxon>
        <taxon>Alphaproteobacteria</taxon>
        <taxon>Hyphomicrobiales</taxon>
        <taxon>Bartonellaceae</taxon>
        <taxon>Bartonella</taxon>
    </lineage>
</organism>
<comment type="caution">
    <text evidence="1">The sequence shown here is derived from an EMBL/GenBank/DDBJ whole genome shotgun (WGS) entry which is preliminary data.</text>
</comment>
<gene>
    <name evidence="1" type="ORF">GGR08_001375</name>
</gene>
<dbReference type="EMBL" id="JACIFE010000019">
    <property type="protein sequence ID" value="MBB4077059.1"/>
    <property type="molecule type" value="Genomic_DNA"/>
</dbReference>
<sequence>MNINTLETIQTITQEVPDTIVRAETTLNTIYDKKEGENLP</sequence>
<proteinExistence type="predicted"/>
<name>A0A840E5K4_9HYPH</name>
<accession>A0A840E5K4</accession>
<keyword evidence="2" id="KW-1185">Reference proteome</keyword>
<evidence type="ECO:0000313" key="1">
    <source>
        <dbReference type="EMBL" id="MBB4077059.1"/>
    </source>
</evidence>
<reference evidence="1 2" key="1">
    <citation type="submission" date="2020-08" db="EMBL/GenBank/DDBJ databases">
        <title>Genomic Encyclopedia of Type Strains, Phase IV (KMG-IV): sequencing the most valuable type-strain genomes for metagenomic binning, comparative biology and taxonomic classification.</title>
        <authorList>
            <person name="Goeker M."/>
        </authorList>
    </citation>
    <scope>NUCLEOTIDE SEQUENCE [LARGE SCALE GENOMIC DNA]</scope>
    <source>
        <strain evidence="1 2">DSM 100694</strain>
    </source>
</reference>
<protein>
    <submittedName>
        <fullName evidence="1">Uncharacterized protein</fullName>
    </submittedName>
</protein>
<dbReference type="RefSeq" id="WP_281377823.1">
    <property type="nucleotide sequence ID" value="NZ_JACIFE010000019.1"/>
</dbReference>
<dbReference type="Proteomes" id="UP000585970">
    <property type="component" value="Unassembled WGS sequence"/>
</dbReference>